<evidence type="ECO:0000313" key="2">
    <source>
        <dbReference type="EMBL" id="EDR02418.1"/>
    </source>
</evidence>
<reference evidence="2 3" key="1">
    <citation type="journal article" date="2008" name="Nature">
        <title>The genome of Laccaria bicolor provides insights into mycorrhizal symbiosis.</title>
        <authorList>
            <person name="Martin F."/>
            <person name="Aerts A."/>
            <person name="Ahren D."/>
            <person name="Brun A."/>
            <person name="Danchin E.G.J."/>
            <person name="Duchaussoy F."/>
            <person name="Gibon J."/>
            <person name="Kohler A."/>
            <person name="Lindquist E."/>
            <person name="Pereda V."/>
            <person name="Salamov A."/>
            <person name="Shapiro H.J."/>
            <person name="Wuyts J."/>
            <person name="Blaudez D."/>
            <person name="Buee M."/>
            <person name="Brokstein P."/>
            <person name="Canbaeck B."/>
            <person name="Cohen D."/>
            <person name="Courty P.E."/>
            <person name="Coutinho P.M."/>
            <person name="Delaruelle C."/>
            <person name="Detter J.C."/>
            <person name="Deveau A."/>
            <person name="DiFazio S."/>
            <person name="Duplessis S."/>
            <person name="Fraissinet-Tachet L."/>
            <person name="Lucic E."/>
            <person name="Frey-Klett P."/>
            <person name="Fourrey C."/>
            <person name="Feussner I."/>
            <person name="Gay G."/>
            <person name="Grimwood J."/>
            <person name="Hoegger P.J."/>
            <person name="Jain P."/>
            <person name="Kilaru S."/>
            <person name="Labbe J."/>
            <person name="Lin Y.C."/>
            <person name="Legue V."/>
            <person name="Le Tacon F."/>
            <person name="Marmeisse R."/>
            <person name="Melayah D."/>
            <person name="Montanini B."/>
            <person name="Muratet M."/>
            <person name="Nehls U."/>
            <person name="Niculita-Hirzel H."/>
            <person name="Oudot-Le Secq M.P."/>
            <person name="Peter M."/>
            <person name="Quesneville H."/>
            <person name="Rajashekar B."/>
            <person name="Reich M."/>
            <person name="Rouhier N."/>
            <person name="Schmutz J."/>
            <person name="Yin T."/>
            <person name="Chalot M."/>
            <person name="Henrissat B."/>
            <person name="Kuees U."/>
            <person name="Lucas S."/>
            <person name="Van de Peer Y."/>
            <person name="Podila G.K."/>
            <person name="Polle A."/>
            <person name="Pukkila P.J."/>
            <person name="Richardson P.M."/>
            <person name="Rouze P."/>
            <person name="Sanders I.R."/>
            <person name="Stajich J.E."/>
            <person name="Tunlid A."/>
            <person name="Tuskan G."/>
            <person name="Grigoriev I.V."/>
        </authorList>
    </citation>
    <scope>NUCLEOTIDE SEQUENCE [LARGE SCALE GENOMIC DNA]</scope>
    <source>
        <strain evidence="3">S238N-H82 / ATCC MYA-4686</strain>
    </source>
</reference>
<dbReference type="Proteomes" id="UP000001194">
    <property type="component" value="Unassembled WGS sequence"/>
</dbReference>
<evidence type="ECO:0000256" key="1">
    <source>
        <dbReference type="SAM" id="MobiDB-lite"/>
    </source>
</evidence>
<name>B0DS68_LACBS</name>
<dbReference type="RefSeq" id="XP_001886781.1">
    <property type="nucleotide sequence ID" value="XM_001886746.1"/>
</dbReference>
<evidence type="ECO:0000313" key="3">
    <source>
        <dbReference type="Proteomes" id="UP000001194"/>
    </source>
</evidence>
<gene>
    <name evidence="2" type="ORF">LACBIDRAFT_295395</name>
</gene>
<dbReference type="KEGG" id="lbc:LACBIDRAFT_295395"/>
<proteinExistence type="predicted"/>
<dbReference type="AlphaFoldDB" id="B0DS68"/>
<dbReference type="InParanoid" id="B0DS68"/>
<organism evidence="3">
    <name type="scientific">Laccaria bicolor (strain S238N-H82 / ATCC MYA-4686)</name>
    <name type="common">Bicoloured deceiver</name>
    <name type="synonym">Laccaria laccata var. bicolor</name>
    <dbReference type="NCBI Taxonomy" id="486041"/>
    <lineage>
        <taxon>Eukaryota</taxon>
        <taxon>Fungi</taxon>
        <taxon>Dikarya</taxon>
        <taxon>Basidiomycota</taxon>
        <taxon>Agaricomycotina</taxon>
        <taxon>Agaricomycetes</taxon>
        <taxon>Agaricomycetidae</taxon>
        <taxon>Agaricales</taxon>
        <taxon>Agaricineae</taxon>
        <taxon>Hydnangiaceae</taxon>
        <taxon>Laccaria</taxon>
    </lineage>
</organism>
<accession>B0DS68</accession>
<sequence length="349" mass="40250">MAPITVDVCQFDAPGGKMLTQREFTFEFNDGLDLNRLPLDLRPGHYYIITKGDPWRLWKDTNFEIIDHFGVRYYAHAADFYLSIEPQHFVPMEKIVEWGVIIWEKRTRPSIQVIKDTSPSASSAPSERHSGSLSSIIGQPVDAEEGRDEDMAVTTEVPRFIKVKLRHFTSTYGGKLNWLSSKLYTFEFTDGIDLQKLPLDFDDLRDVWIITKGDWQRSWRNIKRLKAPGHPDVIYVAPGLNFFHTTDRFLSTSKILQQRLITWEVGQEPSLLVIRSFDLLALLCDHRRRSILGWVKFSTWSVRSRLHRFVTRAKGPFQLGGMTYGHEPDFSQYMKSQTEGTSLPPAPSP</sequence>
<dbReference type="HOGENOM" id="CLU_794692_0_0_1"/>
<feature type="region of interest" description="Disordered" evidence="1">
    <location>
        <begin position="115"/>
        <end position="137"/>
    </location>
</feature>
<keyword evidence="3" id="KW-1185">Reference proteome</keyword>
<protein>
    <submittedName>
        <fullName evidence="2">Predicted protein</fullName>
    </submittedName>
</protein>
<dbReference type="EMBL" id="DS547130">
    <property type="protein sequence ID" value="EDR02418.1"/>
    <property type="molecule type" value="Genomic_DNA"/>
</dbReference>
<dbReference type="GeneID" id="6082569"/>